<evidence type="ECO:0000259" key="1">
    <source>
        <dbReference type="SMART" id="SM01022"/>
    </source>
</evidence>
<comment type="caution">
    <text evidence="2">The sequence shown here is derived from an EMBL/GenBank/DDBJ whole genome shotgun (WGS) entry which is preliminary data.</text>
</comment>
<dbReference type="AlphaFoldDB" id="A0A5C5BF57"/>
<dbReference type="InterPro" id="IPR007374">
    <property type="entry name" value="ASCH_domain"/>
</dbReference>
<dbReference type="Proteomes" id="UP000313849">
    <property type="component" value="Unassembled WGS sequence"/>
</dbReference>
<dbReference type="SMART" id="SM01022">
    <property type="entry name" value="ASCH"/>
    <property type="match status" value="1"/>
</dbReference>
<dbReference type="Pfam" id="PF04266">
    <property type="entry name" value="ASCH"/>
    <property type="match status" value="1"/>
</dbReference>
<dbReference type="EMBL" id="VENP01000006">
    <property type="protein sequence ID" value="TNU76549.1"/>
    <property type="molecule type" value="Genomic_DNA"/>
</dbReference>
<dbReference type="RefSeq" id="WP_139986062.1">
    <property type="nucleotide sequence ID" value="NZ_DAMDJA010000103.1"/>
</dbReference>
<proteinExistence type="predicted"/>
<keyword evidence="3" id="KW-1185">Reference proteome</keyword>
<name>A0A5C5BF57_9MICO</name>
<dbReference type="PANTHER" id="PTHR39203">
    <property type="entry name" value="CYTOPLASMIC PROTEIN-RELATED"/>
    <property type="match status" value="1"/>
</dbReference>
<dbReference type="SUPFAM" id="SSF88697">
    <property type="entry name" value="PUA domain-like"/>
    <property type="match status" value="1"/>
</dbReference>
<dbReference type="InterPro" id="IPR009326">
    <property type="entry name" value="DUF984"/>
</dbReference>
<dbReference type="Gene3D" id="3.10.400.10">
    <property type="entry name" value="Sulfate adenylyltransferase"/>
    <property type="match status" value="1"/>
</dbReference>
<evidence type="ECO:0000313" key="3">
    <source>
        <dbReference type="Proteomes" id="UP000313849"/>
    </source>
</evidence>
<dbReference type="PANTHER" id="PTHR39203:SF1">
    <property type="entry name" value="CYTOPLASMIC PROTEIN"/>
    <property type="match status" value="1"/>
</dbReference>
<gene>
    <name evidence="2" type="ORF">FH969_03210</name>
</gene>
<dbReference type="InterPro" id="IPR015947">
    <property type="entry name" value="PUA-like_sf"/>
</dbReference>
<feature type="domain" description="ASCH" evidence="1">
    <location>
        <begin position="40"/>
        <end position="160"/>
    </location>
</feature>
<sequence length="162" mass="17713">MGEDEAIVAYWESVRAKAKVGRLPVVLGPGALAAVPPPAFRFGDAPELADELLRLVLDGVKTATSTAQAELGPDDAAPAAGDLWIALDGAGHPRALLRTTDVVETAFRDVTPAFAEAEGEDDRSLESWRREHERYWRRVLGDDRFDEDMVVLCERFEVLDPA</sequence>
<organism evidence="2 3">
    <name type="scientific">Miniimonas arenae</name>
    <dbReference type="NCBI Taxonomy" id="676201"/>
    <lineage>
        <taxon>Bacteria</taxon>
        <taxon>Bacillati</taxon>
        <taxon>Actinomycetota</taxon>
        <taxon>Actinomycetes</taxon>
        <taxon>Micrococcales</taxon>
        <taxon>Beutenbergiaceae</taxon>
        <taxon>Miniimonas</taxon>
    </lineage>
</organism>
<dbReference type="OrthoDB" id="9795864at2"/>
<evidence type="ECO:0000313" key="2">
    <source>
        <dbReference type="EMBL" id="TNU76549.1"/>
    </source>
</evidence>
<protein>
    <submittedName>
        <fullName evidence="2">ASCH domain-containing protein</fullName>
    </submittedName>
</protein>
<reference evidence="2 3" key="1">
    <citation type="submission" date="2019-06" db="EMBL/GenBank/DDBJ databases">
        <title>Draft genome sequence of Miniimonas arenae KCTC 19750T isolated from sea sand.</title>
        <authorList>
            <person name="Park S.-J."/>
        </authorList>
    </citation>
    <scope>NUCLEOTIDE SEQUENCE [LARGE SCALE GENOMIC DNA]</scope>
    <source>
        <strain evidence="2 3">KCTC 19750</strain>
    </source>
</reference>
<dbReference type="CDD" id="cd06553">
    <property type="entry name" value="ASCH_Ef3133_like"/>
    <property type="match status" value="1"/>
</dbReference>
<accession>A0A5C5BF57</accession>